<evidence type="ECO:0000259" key="2">
    <source>
        <dbReference type="Pfam" id="PF00211"/>
    </source>
</evidence>
<sequence>MLVQFVFLANIGPESGTPEMIASMAHELFFTLDVYNRKTRRNIRARVGIHCDFVPAELASESQTLKDVWTSMVHFAYKLETLTDSALASDIFYHQTKEKCTYEQASHLFVRGQGSFMTYRLIGMVLASGDAQTEGAAAALPKENGVNNGGSLITQKLVTGTAPQQGGGGQDGSGGGAGGGGGGSSGSSGGVAGPAGAGAAPAGGNAGAAAGAGGPDAARADEARPKKSRACIVM</sequence>
<dbReference type="Gene3D" id="3.30.70.1230">
    <property type="entry name" value="Nucleotide cyclase"/>
    <property type="match status" value="1"/>
</dbReference>
<dbReference type="InterPro" id="IPR001054">
    <property type="entry name" value="A/G_cyclase"/>
</dbReference>
<keyword evidence="4" id="KW-1185">Reference proteome</keyword>
<comment type="caution">
    <text evidence="3">The sequence shown here is derived from an EMBL/GenBank/DDBJ whole genome shotgun (WGS) entry which is preliminary data.</text>
</comment>
<dbReference type="EMBL" id="JADGIZ020000056">
    <property type="protein sequence ID" value="KAL2912859.1"/>
    <property type="molecule type" value="Genomic_DNA"/>
</dbReference>
<evidence type="ECO:0000313" key="4">
    <source>
        <dbReference type="Proteomes" id="UP001527925"/>
    </source>
</evidence>
<evidence type="ECO:0000256" key="1">
    <source>
        <dbReference type="SAM" id="MobiDB-lite"/>
    </source>
</evidence>
<dbReference type="Proteomes" id="UP001527925">
    <property type="component" value="Unassembled WGS sequence"/>
</dbReference>
<dbReference type="SUPFAM" id="SSF55073">
    <property type="entry name" value="Nucleotide cyclase"/>
    <property type="match status" value="1"/>
</dbReference>
<gene>
    <name evidence="3" type="ORF">HK105_207640</name>
</gene>
<feature type="compositionally biased region" description="Gly residues" evidence="1">
    <location>
        <begin position="165"/>
        <end position="196"/>
    </location>
</feature>
<name>A0ABR4N049_9FUNG</name>
<feature type="compositionally biased region" description="Gly residues" evidence="1">
    <location>
        <begin position="204"/>
        <end position="214"/>
    </location>
</feature>
<reference evidence="3 4" key="1">
    <citation type="submission" date="2023-09" db="EMBL/GenBank/DDBJ databases">
        <title>Pangenome analysis of Batrachochytrium dendrobatidis and related Chytrids.</title>
        <authorList>
            <person name="Yacoub M.N."/>
            <person name="Stajich J.E."/>
            <person name="James T.Y."/>
        </authorList>
    </citation>
    <scope>NUCLEOTIDE SEQUENCE [LARGE SCALE GENOMIC DNA]</scope>
    <source>
        <strain evidence="3 4">JEL0888</strain>
    </source>
</reference>
<feature type="domain" description="Guanylate cyclase" evidence="2">
    <location>
        <begin position="20"/>
        <end position="122"/>
    </location>
</feature>
<accession>A0ABR4N049</accession>
<proteinExistence type="predicted"/>
<protein>
    <recommendedName>
        <fullName evidence="2">Guanylate cyclase domain-containing protein</fullName>
    </recommendedName>
</protein>
<dbReference type="InterPro" id="IPR029787">
    <property type="entry name" value="Nucleotide_cyclase"/>
</dbReference>
<organism evidence="3 4">
    <name type="scientific">Polyrhizophydium stewartii</name>
    <dbReference type="NCBI Taxonomy" id="2732419"/>
    <lineage>
        <taxon>Eukaryota</taxon>
        <taxon>Fungi</taxon>
        <taxon>Fungi incertae sedis</taxon>
        <taxon>Chytridiomycota</taxon>
        <taxon>Chytridiomycota incertae sedis</taxon>
        <taxon>Chytridiomycetes</taxon>
        <taxon>Rhizophydiales</taxon>
        <taxon>Rhizophydiales incertae sedis</taxon>
        <taxon>Polyrhizophydium</taxon>
    </lineage>
</organism>
<evidence type="ECO:0000313" key="3">
    <source>
        <dbReference type="EMBL" id="KAL2912859.1"/>
    </source>
</evidence>
<feature type="region of interest" description="Disordered" evidence="1">
    <location>
        <begin position="160"/>
        <end position="234"/>
    </location>
</feature>
<dbReference type="Pfam" id="PF00211">
    <property type="entry name" value="Guanylate_cyc"/>
    <property type="match status" value="1"/>
</dbReference>